<comment type="caution">
    <text evidence="2">The sequence shown here is derived from an EMBL/GenBank/DDBJ whole genome shotgun (WGS) entry which is preliminary data.</text>
</comment>
<dbReference type="SUPFAM" id="SSF52833">
    <property type="entry name" value="Thioredoxin-like"/>
    <property type="match status" value="1"/>
</dbReference>
<dbReference type="Pfam" id="PF14595">
    <property type="entry name" value="Thioredoxin_9"/>
    <property type="match status" value="1"/>
</dbReference>
<proteinExistence type="predicted"/>
<dbReference type="AlphaFoldDB" id="X0WE87"/>
<gene>
    <name evidence="2" type="ORF">S01H1_56806</name>
</gene>
<feature type="domain" description="Thioredoxin" evidence="1">
    <location>
        <begin position="12"/>
        <end position="166"/>
    </location>
</feature>
<sequence>MMKDLDLKWTDLVSPTMSPDEYLREFGEKIKYNYKVYEPKADILKEINALLKSRNEQLKIVAFGADWCPDCHKNTPRMIKLIKRMKTNDVELRILYGIMVNALHKPGETPWHKTRSPPEATNPKFELKAIPTFYFFNKNNEYLGQIIEHPKETMEEDTLEILKEKL</sequence>
<dbReference type="PROSITE" id="PS51352">
    <property type="entry name" value="THIOREDOXIN_2"/>
    <property type="match status" value="1"/>
</dbReference>
<dbReference type="Gene3D" id="3.40.30.10">
    <property type="entry name" value="Glutaredoxin"/>
    <property type="match status" value="1"/>
</dbReference>
<dbReference type="InterPro" id="IPR013766">
    <property type="entry name" value="Thioredoxin_domain"/>
</dbReference>
<protein>
    <recommendedName>
        <fullName evidence="1">Thioredoxin domain-containing protein</fullName>
    </recommendedName>
</protein>
<evidence type="ECO:0000259" key="1">
    <source>
        <dbReference type="PROSITE" id="PS51352"/>
    </source>
</evidence>
<name>X0WE87_9ZZZZ</name>
<organism evidence="2">
    <name type="scientific">marine sediment metagenome</name>
    <dbReference type="NCBI Taxonomy" id="412755"/>
    <lineage>
        <taxon>unclassified sequences</taxon>
        <taxon>metagenomes</taxon>
        <taxon>ecological metagenomes</taxon>
    </lineage>
</organism>
<dbReference type="EMBL" id="BARS01037014">
    <property type="protein sequence ID" value="GAG21482.1"/>
    <property type="molecule type" value="Genomic_DNA"/>
</dbReference>
<reference evidence="2" key="1">
    <citation type="journal article" date="2014" name="Front. Microbiol.">
        <title>High frequency of phylogenetically diverse reductive dehalogenase-homologous genes in deep subseafloor sedimentary metagenomes.</title>
        <authorList>
            <person name="Kawai M."/>
            <person name="Futagami T."/>
            <person name="Toyoda A."/>
            <person name="Takaki Y."/>
            <person name="Nishi S."/>
            <person name="Hori S."/>
            <person name="Arai W."/>
            <person name="Tsubouchi T."/>
            <person name="Morono Y."/>
            <person name="Uchiyama I."/>
            <person name="Ito T."/>
            <person name="Fujiyama A."/>
            <person name="Inagaki F."/>
            <person name="Takami H."/>
        </authorList>
    </citation>
    <scope>NUCLEOTIDE SEQUENCE</scope>
    <source>
        <strain evidence="2">Expedition CK06-06</strain>
    </source>
</reference>
<evidence type="ECO:0000313" key="2">
    <source>
        <dbReference type="EMBL" id="GAG21482.1"/>
    </source>
</evidence>
<dbReference type="InterPro" id="IPR036249">
    <property type="entry name" value="Thioredoxin-like_sf"/>
</dbReference>
<accession>X0WE87</accession>